<evidence type="ECO:0000313" key="4">
    <source>
        <dbReference type="Proteomes" id="UP001141806"/>
    </source>
</evidence>
<keyword evidence="4" id="KW-1185">Reference proteome</keyword>
<dbReference type="SMART" id="SM00439">
    <property type="entry name" value="BAH"/>
    <property type="match status" value="1"/>
</dbReference>
<reference evidence="3" key="1">
    <citation type="journal article" date="2023" name="Plant J.">
        <title>The genome of the king protea, Protea cynaroides.</title>
        <authorList>
            <person name="Chang J."/>
            <person name="Duong T.A."/>
            <person name="Schoeman C."/>
            <person name="Ma X."/>
            <person name="Roodt D."/>
            <person name="Barker N."/>
            <person name="Li Z."/>
            <person name="Van de Peer Y."/>
            <person name="Mizrachi E."/>
        </authorList>
    </citation>
    <scope>NUCLEOTIDE SEQUENCE</scope>
    <source>
        <tissue evidence="3">Young leaves</tissue>
    </source>
</reference>
<dbReference type="CDD" id="cd20405">
    <property type="entry name" value="Tudor_Agenet_AtDUF_rpt1_3"/>
    <property type="match status" value="1"/>
</dbReference>
<feature type="region of interest" description="Disordered" evidence="1">
    <location>
        <begin position="675"/>
        <end position="709"/>
    </location>
</feature>
<dbReference type="PANTHER" id="PTHR31917:SF58">
    <property type="entry name" value="AGENET AND BROMO-ADJACENT HOMOLOGY (BAH) DOMAIN-CONTAINING PROTEIN"/>
    <property type="match status" value="1"/>
</dbReference>
<feature type="compositionally biased region" description="Basic and acidic residues" evidence="1">
    <location>
        <begin position="680"/>
        <end position="695"/>
    </location>
</feature>
<dbReference type="InterPro" id="IPR014002">
    <property type="entry name" value="Agenet_dom_plant"/>
</dbReference>
<feature type="region of interest" description="Disordered" evidence="1">
    <location>
        <begin position="94"/>
        <end position="118"/>
    </location>
</feature>
<evidence type="ECO:0000256" key="1">
    <source>
        <dbReference type="SAM" id="MobiDB-lite"/>
    </source>
</evidence>
<dbReference type="Pfam" id="PF01426">
    <property type="entry name" value="BAH"/>
    <property type="match status" value="1"/>
</dbReference>
<feature type="compositionally biased region" description="Basic and acidic residues" evidence="1">
    <location>
        <begin position="365"/>
        <end position="382"/>
    </location>
</feature>
<dbReference type="CDD" id="cd04721">
    <property type="entry name" value="BAH_plant_1"/>
    <property type="match status" value="1"/>
</dbReference>
<feature type="region of interest" description="Disordered" evidence="1">
    <location>
        <begin position="355"/>
        <end position="386"/>
    </location>
</feature>
<dbReference type="SMART" id="SM00743">
    <property type="entry name" value="Agenet"/>
    <property type="match status" value="2"/>
</dbReference>
<gene>
    <name evidence="3" type="ORF">NE237_020105</name>
</gene>
<organism evidence="3 4">
    <name type="scientific">Protea cynaroides</name>
    <dbReference type="NCBI Taxonomy" id="273540"/>
    <lineage>
        <taxon>Eukaryota</taxon>
        <taxon>Viridiplantae</taxon>
        <taxon>Streptophyta</taxon>
        <taxon>Embryophyta</taxon>
        <taxon>Tracheophyta</taxon>
        <taxon>Spermatophyta</taxon>
        <taxon>Magnoliopsida</taxon>
        <taxon>Proteales</taxon>
        <taxon>Proteaceae</taxon>
        <taxon>Protea</taxon>
    </lineage>
</organism>
<evidence type="ECO:0000259" key="2">
    <source>
        <dbReference type="PROSITE" id="PS51038"/>
    </source>
</evidence>
<dbReference type="AlphaFoldDB" id="A0A9Q0H6L1"/>
<dbReference type="OrthoDB" id="1883212at2759"/>
<dbReference type="GO" id="GO:0003682">
    <property type="term" value="F:chromatin binding"/>
    <property type="evidence" value="ECO:0007669"/>
    <property type="project" value="InterPro"/>
</dbReference>
<dbReference type="PROSITE" id="PS51038">
    <property type="entry name" value="BAH"/>
    <property type="match status" value="1"/>
</dbReference>
<dbReference type="EMBL" id="JAMYWD010000009">
    <property type="protein sequence ID" value="KAJ4960195.1"/>
    <property type="molecule type" value="Genomic_DNA"/>
</dbReference>
<accession>A0A9Q0H6L1</accession>
<proteinExistence type="predicted"/>
<dbReference type="Pfam" id="PF05641">
    <property type="entry name" value="Agenet"/>
    <property type="match status" value="1"/>
</dbReference>
<protein>
    <recommendedName>
        <fullName evidence="2">BAH domain-containing protein</fullName>
    </recommendedName>
</protein>
<comment type="caution">
    <text evidence="3">The sequence shown here is derived from an EMBL/GenBank/DDBJ whole genome shotgun (WGS) entry which is preliminary data.</text>
</comment>
<dbReference type="InterPro" id="IPR001025">
    <property type="entry name" value="BAH_dom"/>
</dbReference>
<sequence length="746" mass="84826">MEKSAASAMFVGWEEVFVKNDKGRKEVHYYLKRKNGGSDLAVVGKERSLRHISYYYALRNRSVLLSLAPSSSLLKLRSRKDVVDWLSSIVPELPSHQSSQSADGSLESEDGRDSDPPSFKNLRVQKLGYLPKGFSWVGSSWTCRKRRRHYPSFCRNGFTIYVHDFVYIMAEENKRLVAYLEDLYEDTKGNNMVVVRWFHKIDEVGIVLPGDFNDREIFFSLCLQDLSVECIDGLATILSAQHFEKFQNEAKHTKLEPFVCHRMVDNDDVKPFDITQVQGYWKQEILRYMYTSSQHDVKLVHVDGGLNGGDDDVVGTRPKKRHCASRGDVDQQFQCGKDVKDAVCGDTRNYSENLGARDGSAEVAAPKESRSGDDLSRKEKVNQRSHQHLSVGSHVEVFSQDSGIRGCWFRALVLKKHKEKVKVQYQDIRDAANEANNLEEWVLSSKVVVPDYLGLRLTGRMAFRPSPPSNKGRVSWTIDIGTAVDAWWCDGWWEGIVIQKESEDRIHVFFPGERQKLIFGQNDLRRSQDWVGNQWKYIKERSDIVTLVLSDLENKKCQGGGKSCDGNLSPVVTCENNHAGIQAMRVSPVHESPATAGSGERQMHATLPPTSRRGRFPKNDIDVCRMSPITRDLNVSLNKGVASFETHDERKEADSVPNLVEDDFLSQLRWKSSRKRRRSRESYQRRGSLDSKCHTDGNSSPENVESPPCERFLKQNPLMLDNENCKYVGDTIFNASVPLASLVMSR</sequence>
<evidence type="ECO:0000313" key="3">
    <source>
        <dbReference type="EMBL" id="KAJ4960195.1"/>
    </source>
</evidence>
<name>A0A9Q0H6L1_9MAGN</name>
<feature type="domain" description="BAH" evidence="2">
    <location>
        <begin position="158"/>
        <end position="275"/>
    </location>
</feature>
<dbReference type="InterPro" id="IPR043151">
    <property type="entry name" value="BAH_sf"/>
</dbReference>
<feature type="region of interest" description="Disordered" evidence="1">
    <location>
        <begin position="588"/>
        <end position="619"/>
    </location>
</feature>
<dbReference type="Gene3D" id="2.30.30.140">
    <property type="match status" value="1"/>
</dbReference>
<dbReference type="Proteomes" id="UP001141806">
    <property type="component" value="Unassembled WGS sequence"/>
</dbReference>
<dbReference type="InterPro" id="IPR008395">
    <property type="entry name" value="Agenet-like_dom"/>
</dbReference>
<dbReference type="Gene3D" id="2.30.30.490">
    <property type="match status" value="1"/>
</dbReference>
<dbReference type="PANTHER" id="PTHR31917">
    <property type="entry name" value="AGENET DOMAIN-CONTAINING PROTEIN-RELATED"/>
    <property type="match status" value="1"/>
</dbReference>